<keyword evidence="2" id="KW-0812">Transmembrane</keyword>
<evidence type="ECO:0000256" key="2">
    <source>
        <dbReference type="SAM" id="Phobius"/>
    </source>
</evidence>
<feature type="transmembrane region" description="Helical" evidence="2">
    <location>
        <begin position="59"/>
        <end position="85"/>
    </location>
</feature>
<feature type="compositionally biased region" description="Basic residues" evidence="1">
    <location>
        <begin position="116"/>
        <end position="129"/>
    </location>
</feature>
<keyword evidence="2" id="KW-0472">Membrane</keyword>
<evidence type="ECO:0000313" key="4">
    <source>
        <dbReference type="Proteomes" id="UP001283361"/>
    </source>
</evidence>
<feature type="compositionally biased region" description="Polar residues" evidence="1">
    <location>
        <begin position="168"/>
        <end position="177"/>
    </location>
</feature>
<feature type="compositionally biased region" description="Basic and acidic residues" evidence="1">
    <location>
        <begin position="491"/>
        <end position="507"/>
    </location>
</feature>
<protein>
    <submittedName>
        <fullName evidence="3">Uncharacterized protein</fullName>
    </submittedName>
</protein>
<feature type="compositionally biased region" description="Basic residues" evidence="1">
    <location>
        <begin position="508"/>
        <end position="520"/>
    </location>
</feature>
<proteinExistence type="predicted"/>
<accession>A0AAE0YAB5</accession>
<feature type="region of interest" description="Disordered" evidence="1">
    <location>
        <begin position="97"/>
        <end position="233"/>
    </location>
</feature>
<feature type="compositionally biased region" description="Polar residues" evidence="1">
    <location>
        <begin position="477"/>
        <end position="490"/>
    </location>
</feature>
<dbReference type="EMBL" id="JAWDGP010006588">
    <property type="protein sequence ID" value="KAK3738637.1"/>
    <property type="molecule type" value="Genomic_DNA"/>
</dbReference>
<evidence type="ECO:0000313" key="3">
    <source>
        <dbReference type="EMBL" id="KAK3738637.1"/>
    </source>
</evidence>
<reference evidence="3" key="1">
    <citation type="journal article" date="2023" name="G3 (Bethesda)">
        <title>A reference genome for the long-term kleptoplast-retaining sea slug Elysia crispata morphotype clarki.</title>
        <authorList>
            <person name="Eastman K.E."/>
            <person name="Pendleton A.L."/>
            <person name="Shaikh M.A."/>
            <person name="Suttiyut T."/>
            <person name="Ogas R."/>
            <person name="Tomko P."/>
            <person name="Gavelis G."/>
            <person name="Widhalm J.R."/>
            <person name="Wisecaver J.H."/>
        </authorList>
    </citation>
    <scope>NUCLEOTIDE SEQUENCE</scope>
    <source>
        <strain evidence="3">ECLA1</strain>
    </source>
</reference>
<dbReference type="Proteomes" id="UP001283361">
    <property type="component" value="Unassembled WGS sequence"/>
</dbReference>
<comment type="caution">
    <text evidence="3">The sequence shown here is derived from an EMBL/GenBank/DDBJ whole genome shotgun (WGS) entry which is preliminary data.</text>
</comment>
<evidence type="ECO:0000256" key="1">
    <source>
        <dbReference type="SAM" id="MobiDB-lite"/>
    </source>
</evidence>
<feature type="compositionally biased region" description="Basic residues" evidence="1">
    <location>
        <begin position="205"/>
        <end position="217"/>
    </location>
</feature>
<feature type="compositionally biased region" description="Basic and acidic residues" evidence="1">
    <location>
        <begin position="149"/>
        <end position="167"/>
    </location>
</feature>
<feature type="transmembrane region" description="Helical" evidence="2">
    <location>
        <begin position="12"/>
        <end position="39"/>
    </location>
</feature>
<dbReference type="AlphaFoldDB" id="A0AAE0YAB5"/>
<feature type="compositionally biased region" description="Low complexity" evidence="1">
    <location>
        <begin position="97"/>
        <end position="108"/>
    </location>
</feature>
<sequence length="623" mass="67509">MASLQSSRTQCCCCAVGVFAAMFGVFMLSAGICIVVNVGMEVDTSGLPSNLHNDNGRRIVGIILICVAVATMALSASVGFFYFVVCNRKPQGPSSAAVAAARGTARPTDGGENQQGKHRHHNHHHHHGGSRGMNGVMQQRPGGTASPAEGRHARLAQPERTRSRDSVRTGSQQSLSSAVAGAIGDTQGGGTSRSAAHAGRPPGSRYHHKRSHHKSRGFRPGVSRYKSGLEPHAEEDVEAAKSVVDLKRVLASGSSSTAVMSHATNPKQFQSHQAWSEDGVEEAEFEQTSYTSPPKIVLSTAMDTQLHPMNTNDSLSEFNNSSNTMETQLMGESGSITMLGDTFNSTAELMSQDGSFSEEHQQRQIPTNISESEEPLPINEAKAYVPFTSKQNYDSNMKNLDSPSLSSVQPIPDSITHPISLPYTQSLQQSVSMAAMKSVSSMSSSSAISISSHSSSANLRTDGPVLSCTEPHNATSAVIDLNNTHRQQNPTDKDEGERGMSLELEPRKSHRSPKRHHRREKKDTEEEYNRSPGYSEIDLQSPQIHEHPTTHQNLVSETALPSSFSQDRQVVHDNHGSKMLGSVSHRDNHAFSYAGGDPDPDETADLKKIQEYMEELIEESDDV</sequence>
<name>A0AAE0YAB5_9GAST</name>
<organism evidence="3 4">
    <name type="scientific">Elysia crispata</name>
    <name type="common">lettuce slug</name>
    <dbReference type="NCBI Taxonomy" id="231223"/>
    <lineage>
        <taxon>Eukaryota</taxon>
        <taxon>Metazoa</taxon>
        <taxon>Spiralia</taxon>
        <taxon>Lophotrochozoa</taxon>
        <taxon>Mollusca</taxon>
        <taxon>Gastropoda</taxon>
        <taxon>Heterobranchia</taxon>
        <taxon>Euthyneura</taxon>
        <taxon>Panpulmonata</taxon>
        <taxon>Sacoglossa</taxon>
        <taxon>Placobranchoidea</taxon>
        <taxon>Plakobranchidae</taxon>
        <taxon>Elysia</taxon>
    </lineage>
</organism>
<feature type="region of interest" description="Disordered" evidence="1">
    <location>
        <begin position="477"/>
        <end position="536"/>
    </location>
</feature>
<keyword evidence="2" id="KW-1133">Transmembrane helix</keyword>
<keyword evidence="4" id="KW-1185">Reference proteome</keyword>
<gene>
    <name evidence="3" type="ORF">RRG08_006733</name>
</gene>